<dbReference type="SUPFAM" id="SSF140453">
    <property type="entry name" value="EsxAB dimer-like"/>
    <property type="match status" value="1"/>
</dbReference>
<reference evidence="2" key="1">
    <citation type="journal article" date="2021" name="PeerJ">
        <title>Extensive microbial diversity within the chicken gut microbiome revealed by metagenomics and culture.</title>
        <authorList>
            <person name="Gilroy R."/>
            <person name="Ravi A."/>
            <person name="Getino M."/>
            <person name="Pursley I."/>
            <person name="Horton D.L."/>
            <person name="Alikhan N.F."/>
            <person name="Baker D."/>
            <person name="Gharbi K."/>
            <person name="Hall N."/>
            <person name="Watson M."/>
            <person name="Adriaenssens E.M."/>
            <person name="Foster-Nyarko E."/>
            <person name="Jarju S."/>
            <person name="Secka A."/>
            <person name="Antonio M."/>
            <person name="Oren A."/>
            <person name="Chaudhuri R.R."/>
            <person name="La Ragione R."/>
            <person name="Hildebrand F."/>
            <person name="Pallen M.J."/>
        </authorList>
    </citation>
    <scope>NUCLEOTIDE SEQUENCE</scope>
    <source>
        <strain evidence="2">ChiHjej12B11-1927</strain>
    </source>
</reference>
<reference evidence="2" key="2">
    <citation type="submission" date="2021-04" db="EMBL/GenBank/DDBJ databases">
        <authorList>
            <person name="Gilroy R."/>
        </authorList>
    </citation>
    <scope>NUCLEOTIDE SEQUENCE</scope>
    <source>
        <strain evidence="2">ChiHjej12B11-1927</strain>
    </source>
</reference>
<dbReference type="Proteomes" id="UP000824230">
    <property type="component" value="Unassembled WGS sequence"/>
</dbReference>
<feature type="coiled-coil region" evidence="1">
    <location>
        <begin position="16"/>
        <end position="43"/>
    </location>
</feature>
<protein>
    <recommendedName>
        <fullName evidence="4">ESAT-6-like protein</fullName>
    </recommendedName>
</protein>
<gene>
    <name evidence="2" type="ORF">H9738_14390</name>
</gene>
<evidence type="ECO:0000313" key="3">
    <source>
        <dbReference type="Proteomes" id="UP000824230"/>
    </source>
</evidence>
<comment type="caution">
    <text evidence="2">The sequence shown here is derived from an EMBL/GenBank/DDBJ whole genome shotgun (WGS) entry which is preliminary data.</text>
</comment>
<keyword evidence="1" id="KW-0175">Coiled coil</keyword>
<proteinExistence type="predicted"/>
<evidence type="ECO:0008006" key="4">
    <source>
        <dbReference type="Google" id="ProtNLM"/>
    </source>
</evidence>
<sequence length="100" mass="11772">MADRIEIETNLLTQDKETIQNQVQVLKSRMAGLKDQMERLSGMWEGPAKETFMIQFWSDCDFIQDFFSEMDAYVDAMEYARQEYEKCENNVSQIVASIRI</sequence>
<evidence type="ECO:0000313" key="2">
    <source>
        <dbReference type="EMBL" id="HIX39032.1"/>
    </source>
</evidence>
<accession>A0A9D1VP61</accession>
<dbReference type="Gene3D" id="1.10.287.1060">
    <property type="entry name" value="ESAT-6-like"/>
    <property type="match status" value="1"/>
</dbReference>
<dbReference type="InterPro" id="IPR036689">
    <property type="entry name" value="ESAT-6-like_sf"/>
</dbReference>
<dbReference type="EMBL" id="DXFG01000331">
    <property type="protein sequence ID" value="HIX39032.1"/>
    <property type="molecule type" value="Genomic_DNA"/>
</dbReference>
<evidence type="ECO:0000256" key="1">
    <source>
        <dbReference type="SAM" id="Coils"/>
    </source>
</evidence>
<organism evidence="2 3">
    <name type="scientific">Candidatus Blautia pullistercoris</name>
    <dbReference type="NCBI Taxonomy" id="2838499"/>
    <lineage>
        <taxon>Bacteria</taxon>
        <taxon>Bacillati</taxon>
        <taxon>Bacillota</taxon>
        <taxon>Clostridia</taxon>
        <taxon>Lachnospirales</taxon>
        <taxon>Lachnospiraceae</taxon>
        <taxon>Blautia</taxon>
    </lineage>
</organism>
<name>A0A9D1VP61_9FIRM</name>
<dbReference type="AlphaFoldDB" id="A0A9D1VP61"/>